<dbReference type="AlphaFoldDB" id="A0A8H5LWF4"/>
<keyword evidence="2" id="KW-0677">Repeat</keyword>
<feature type="region of interest" description="Disordered" evidence="3">
    <location>
        <begin position="1"/>
        <end position="110"/>
    </location>
</feature>
<dbReference type="PANTHER" id="PTHR46093:SF18">
    <property type="entry name" value="FIBRONECTIN TYPE-III DOMAIN-CONTAINING PROTEIN"/>
    <property type="match status" value="1"/>
</dbReference>
<dbReference type="SUPFAM" id="SSF117281">
    <property type="entry name" value="Kelch motif"/>
    <property type="match status" value="1"/>
</dbReference>
<name>A0A8H5LWF4_9AGAR</name>
<dbReference type="EMBL" id="JAACJM010000005">
    <property type="protein sequence ID" value="KAF5372530.1"/>
    <property type="molecule type" value="Genomic_DNA"/>
</dbReference>
<dbReference type="Gene3D" id="2.120.10.80">
    <property type="entry name" value="Kelch-type beta propeller"/>
    <property type="match status" value="1"/>
</dbReference>
<keyword evidence="5" id="KW-1185">Reference proteome</keyword>
<organism evidence="4 5">
    <name type="scientific">Tetrapyrgos nigripes</name>
    <dbReference type="NCBI Taxonomy" id="182062"/>
    <lineage>
        <taxon>Eukaryota</taxon>
        <taxon>Fungi</taxon>
        <taxon>Dikarya</taxon>
        <taxon>Basidiomycota</taxon>
        <taxon>Agaricomycotina</taxon>
        <taxon>Agaricomycetes</taxon>
        <taxon>Agaricomycetidae</taxon>
        <taxon>Agaricales</taxon>
        <taxon>Marasmiineae</taxon>
        <taxon>Marasmiaceae</taxon>
        <taxon>Tetrapyrgos</taxon>
    </lineage>
</organism>
<feature type="compositionally biased region" description="Polar residues" evidence="3">
    <location>
        <begin position="29"/>
        <end position="42"/>
    </location>
</feature>
<evidence type="ECO:0000256" key="2">
    <source>
        <dbReference type="ARBA" id="ARBA00022737"/>
    </source>
</evidence>
<proteinExistence type="predicted"/>
<comment type="caution">
    <text evidence="4">The sequence shown here is derived from an EMBL/GenBank/DDBJ whole genome shotgun (WGS) entry which is preliminary data.</text>
</comment>
<evidence type="ECO:0000313" key="4">
    <source>
        <dbReference type="EMBL" id="KAF5372530.1"/>
    </source>
</evidence>
<evidence type="ECO:0000256" key="3">
    <source>
        <dbReference type="SAM" id="MobiDB-lite"/>
    </source>
</evidence>
<dbReference type="InterPro" id="IPR015915">
    <property type="entry name" value="Kelch-typ_b-propeller"/>
</dbReference>
<evidence type="ECO:0000313" key="5">
    <source>
        <dbReference type="Proteomes" id="UP000559256"/>
    </source>
</evidence>
<dbReference type="PANTHER" id="PTHR46093">
    <property type="entry name" value="ACYL-COA-BINDING DOMAIN-CONTAINING PROTEIN 5"/>
    <property type="match status" value="1"/>
</dbReference>
<sequence length="508" mass="56759">MSTNTLGKRCRKTIASPMDSTDDDDSEPPASSGSALVTSSPARTPRNLRRSIQQPETGTEPASTRKSRRKSASAASTTAKVTGTRPRLSLPIRPSSQCTPTDNNKLIPDTPIHLKFAPGVDKEIRDQMYLPTIPNRGATTAVDHQEQKLYLLTYHLVGEGPGSTIHCLDLKKMEWDDTVHDIRSANQYNSEKKSLPPCLRNTLEFVRQPDGQTFLFIIGGHFGHHLDDKDIGLNAGPYMTILVVNISQRTWSVLPTVGSAPKRFGHAVACLGNRFYIFGGTDRLPDYVETDISCEQSTHRILSSYSILEYDLETGRGIWTIENEPYPEDVPSMGYHMDAAVIGSTNTDLRILLIPGFREDHKRHFDKLADFVLYSPSSNSFMSWKDTSPPDPDFKNHQGVCPYIYPLPSTTFKQGWSDRVIFALSYQNSSIRFFSYRPPYSDSLLFLGEVKPSVTRRRKDGPVGKIGPSVKERSFAGFVTVGEGMYILGKDVDDDDYVETIIRVRVPE</sequence>
<reference evidence="4 5" key="1">
    <citation type="journal article" date="2020" name="ISME J.">
        <title>Uncovering the hidden diversity of litter-decomposition mechanisms in mushroom-forming fungi.</title>
        <authorList>
            <person name="Floudas D."/>
            <person name="Bentzer J."/>
            <person name="Ahren D."/>
            <person name="Johansson T."/>
            <person name="Persson P."/>
            <person name="Tunlid A."/>
        </authorList>
    </citation>
    <scope>NUCLEOTIDE SEQUENCE [LARGE SCALE GENOMIC DNA]</scope>
    <source>
        <strain evidence="4 5">CBS 291.85</strain>
    </source>
</reference>
<feature type="compositionally biased region" description="Polar residues" evidence="3">
    <location>
        <begin position="50"/>
        <end position="61"/>
    </location>
</feature>
<gene>
    <name evidence="4" type="ORF">D9758_005144</name>
</gene>
<keyword evidence="1" id="KW-0880">Kelch repeat</keyword>
<accession>A0A8H5LWF4</accession>
<feature type="compositionally biased region" description="Polar residues" evidence="3">
    <location>
        <begin position="94"/>
        <end position="104"/>
    </location>
</feature>
<dbReference type="Proteomes" id="UP000559256">
    <property type="component" value="Unassembled WGS sequence"/>
</dbReference>
<protein>
    <submittedName>
        <fullName evidence="4">Uncharacterized protein</fullName>
    </submittedName>
</protein>
<dbReference type="OrthoDB" id="3018797at2759"/>
<evidence type="ECO:0000256" key="1">
    <source>
        <dbReference type="ARBA" id="ARBA00022441"/>
    </source>
</evidence>